<comment type="caution">
    <text evidence="2">The sequence shown here is derived from an EMBL/GenBank/DDBJ whole genome shotgun (WGS) entry which is preliminary data.</text>
</comment>
<feature type="compositionally biased region" description="Polar residues" evidence="1">
    <location>
        <begin position="36"/>
        <end position="51"/>
    </location>
</feature>
<dbReference type="Proteomes" id="UP000683000">
    <property type="component" value="Unassembled WGS sequence"/>
</dbReference>
<name>A0A8I3A9K9_9AGAM</name>
<evidence type="ECO:0000256" key="1">
    <source>
        <dbReference type="SAM" id="MobiDB-lite"/>
    </source>
</evidence>
<feature type="compositionally biased region" description="Polar residues" evidence="1">
    <location>
        <begin position="152"/>
        <end position="176"/>
    </location>
</feature>
<feature type="compositionally biased region" description="Basic and acidic residues" evidence="1">
    <location>
        <begin position="80"/>
        <end position="113"/>
    </location>
</feature>
<feature type="region of interest" description="Disordered" evidence="1">
    <location>
        <begin position="74"/>
        <end position="217"/>
    </location>
</feature>
<keyword evidence="3" id="KW-1185">Reference proteome</keyword>
<protein>
    <submittedName>
        <fullName evidence="2">Uncharacterized protein</fullName>
    </submittedName>
</protein>
<accession>A0A8I3A9K9</accession>
<proteinExistence type="predicted"/>
<feature type="region of interest" description="Disordered" evidence="1">
    <location>
        <begin position="33"/>
        <end position="53"/>
    </location>
</feature>
<evidence type="ECO:0000313" key="2">
    <source>
        <dbReference type="EMBL" id="KAG6376988.1"/>
    </source>
</evidence>
<gene>
    <name evidence="2" type="ORF">JVT61DRAFT_1029</name>
</gene>
<dbReference type="EMBL" id="JAGFBS010000010">
    <property type="protein sequence ID" value="KAG6376988.1"/>
    <property type="molecule type" value="Genomic_DNA"/>
</dbReference>
<reference evidence="2" key="1">
    <citation type="submission" date="2021-03" db="EMBL/GenBank/DDBJ databases">
        <title>Evolutionary innovations through gain and loss of genes in the ectomycorrhizal Boletales.</title>
        <authorList>
            <person name="Wu G."/>
            <person name="Miyauchi S."/>
            <person name="Morin E."/>
            <person name="Yang Z.-L."/>
            <person name="Xu J."/>
            <person name="Martin F.M."/>
        </authorList>
    </citation>
    <scope>NUCLEOTIDE SEQUENCE</scope>
    <source>
        <strain evidence="2">BR01</strain>
    </source>
</reference>
<organism evidence="2 3">
    <name type="scientific">Boletus reticuloceps</name>
    <dbReference type="NCBI Taxonomy" id="495285"/>
    <lineage>
        <taxon>Eukaryota</taxon>
        <taxon>Fungi</taxon>
        <taxon>Dikarya</taxon>
        <taxon>Basidiomycota</taxon>
        <taxon>Agaricomycotina</taxon>
        <taxon>Agaricomycetes</taxon>
        <taxon>Agaricomycetidae</taxon>
        <taxon>Boletales</taxon>
        <taxon>Boletineae</taxon>
        <taxon>Boletaceae</taxon>
        <taxon>Boletoideae</taxon>
        <taxon>Boletus</taxon>
    </lineage>
</organism>
<evidence type="ECO:0000313" key="3">
    <source>
        <dbReference type="Proteomes" id="UP000683000"/>
    </source>
</evidence>
<sequence>MTRTAPRLFSSSLRYSARVSLNTVARAPRAALTRRMMSSESHAGHGSTSSDKPWMIGSALVFGPLFLYFVSPSARKGSHGHADHGHDIHSHDHEDKQAQHVESHREEDVKPMADDEGTEISGQEVKESMEKAFEADSPKDAQEREEVVAKTEMTTVEKSTAEAQDQADSSTDATPESESHPTPVAPVGVDEATNATSDEKVQSAASSTGAAAVDSKA</sequence>
<dbReference type="AlphaFoldDB" id="A0A8I3A9K9"/>
<feature type="compositionally biased region" description="Basic and acidic residues" evidence="1">
    <location>
        <begin position="124"/>
        <end position="149"/>
    </location>
</feature>
<dbReference type="OrthoDB" id="4590707at2759"/>